<dbReference type="Gene3D" id="4.10.280.10">
    <property type="entry name" value="Helix-loop-helix DNA-binding domain"/>
    <property type="match status" value="1"/>
</dbReference>
<feature type="domain" description="BHLH" evidence="8">
    <location>
        <begin position="90"/>
        <end position="140"/>
    </location>
</feature>
<evidence type="ECO:0000256" key="1">
    <source>
        <dbReference type="ARBA" id="ARBA00004123"/>
    </source>
</evidence>
<dbReference type="PANTHER" id="PTHR47075">
    <property type="entry name" value="TRANSCRIPTION FACTOR BHLH47"/>
    <property type="match status" value="1"/>
</dbReference>
<dbReference type="InterPro" id="IPR036638">
    <property type="entry name" value="HLH_DNA-bd_sf"/>
</dbReference>
<reference evidence="9 10" key="1">
    <citation type="journal article" date="2018" name="Proc. Natl. Acad. Sci. U.S.A.">
        <title>Draft genome sequence of Camellia sinensis var. sinensis provides insights into the evolution of the tea genome and tea quality.</title>
        <authorList>
            <person name="Wei C."/>
            <person name="Yang H."/>
            <person name="Wang S."/>
            <person name="Zhao J."/>
            <person name="Liu C."/>
            <person name="Gao L."/>
            <person name="Xia E."/>
            <person name="Lu Y."/>
            <person name="Tai Y."/>
            <person name="She G."/>
            <person name="Sun J."/>
            <person name="Cao H."/>
            <person name="Tong W."/>
            <person name="Gao Q."/>
            <person name="Li Y."/>
            <person name="Deng W."/>
            <person name="Jiang X."/>
            <person name="Wang W."/>
            <person name="Chen Q."/>
            <person name="Zhang S."/>
            <person name="Li H."/>
            <person name="Wu J."/>
            <person name="Wang P."/>
            <person name="Li P."/>
            <person name="Shi C."/>
            <person name="Zheng F."/>
            <person name="Jian J."/>
            <person name="Huang B."/>
            <person name="Shan D."/>
            <person name="Shi M."/>
            <person name="Fang C."/>
            <person name="Yue Y."/>
            <person name="Li F."/>
            <person name="Li D."/>
            <person name="Wei S."/>
            <person name="Han B."/>
            <person name="Jiang C."/>
            <person name="Yin Y."/>
            <person name="Xia T."/>
            <person name="Zhang Z."/>
            <person name="Bennetzen J.L."/>
            <person name="Zhao S."/>
            <person name="Wan X."/>
        </authorList>
    </citation>
    <scope>NUCLEOTIDE SEQUENCE [LARGE SCALE GENOMIC DNA]</scope>
    <source>
        <strain evidence="10">cv. Shuchazao</strain>
        <tissue evidence="9">Leaf</tissue>
    </source>
</reference>
<dbReference type="AlphaFoldDB" id="A0A4S4DEB5"/>
<organism evidence="9 10">
    <name type="scientific">Camellia sinensis var. sinensis</name>
    <name type="common">China tea</name>
    <dbReference type="NCBI Taxonomy" id="542762"/>
    <lineage>
        <taxon>Eukaryota</taxon>
        <taxon>Viridiplantae</taxon>
        <taxon>Streptophyta</taxon>
        <taxon>Embryophyta</taxon>
        <taxon>Tracheophyta</taxon>
        <taxon>Spermatophyta</taxon>
        <taxon>Magnoliopsida</taxon>
        <taxon>eudicotyledons</taxon>
        <taxon>Gunneridae</taxon>
        <taxon>Pentapetalae</taxon>
        <taxon>asterids</taxon>
        <taxon>Ericales</taxon>
        <taxon>Theaceae</taxon>
        <taxon>Camellia</taxon>
    </lineage>
</organism>
<dbReference type="SUPFAM" id="SSF47459">
    <property type="entry name" value="HLH, helix-loop-helix DNA-binding domain"/>
    <property type="match status" value="1"/>
</dbReference>
<evidence type="ECO:0000313" key="9">
    <source>
        <dbReference type="EMBL" id="THG00564.1"/>
    </source>
</evidence>
<name>A0A4S4DEB5_CAMSN</name>
<gene>
    <name evidence="9" type="ORF">TEA_023091</name>
</gene>
<comment type="caution">
    <text evidence="9">The sequence shown here is derived from an EMBL/GenBank/DDBJ whole genome shotgun (WGS) entry which is preliminary data.</text>
</comment>
<evidence type="ECO:0000256" key="2">
    <source>
        <dbReference type="ARBA" id="ARBA00023015"/>
    </source>
</evidence>
<dbReference type="GO" id="GO:0003677">
    <property type="term" value="F:DNA binding"/>
    <property type="evidence" value="ECO:0007669"/>
    <property type="project" value="UniProtKB-KW"/>
</dbReference>
<evidence type="ECO:0000256" key="5">
    <source>
        <dbReference type="ARBA" id="ARBA00023242"/>
    </source>
</evidence>
<evidence type="ECO:0000259" key="8">
    <source>
        <dbReference type="PROSITE" id="PS50888"/>
    </source>
</evidence>
<dbReference type="Pfam" id="PF23177">
    <property type="entry name" value="bHLH_IRO3"/>
    <property type="match status" value="1"/>
</dbReference>
<keyword evidence="5" id="KW-0539">Nucleus</keyword>
<keyword evidence="3" id="KW-0238">DNA-binding</keyword>
<dbReference type="Proteomes" id="UP000306102">
    <property type="component" value="Unassembled WGS sequence"/>
</dbReference>
<dbReference type="EMBL" id="SDRB02011639">
    <property type="protein sequence ID" value="THG00564.1"/>
    <property type="molecule type" value="Genomic_DNA"/>
</dbReference>
<sequence length="293" mass="32874">MKGARRGVAAGGNNGVVCLTAFNFFICDARVYPFLPCFVILHEYEFEFSWYRKMSMVSEASVESSDDNNVVSEEPIIRSSCSKKNPRKVPKKIHKAEREKLKRDHLNDLFLKLGNTLDPSHENNGKASILSNATRLLRDLLAQVSTETNELREENSTLQGQVEELNSEVQERIHSNSAWELHHSRSHHDTASQFKEGQLIIPVIDHASQPATVLGPLYVPLHHHDLQVYHNSDTLESVSKLPSNISKPHARYPSSSDSWPSQILSKQSEPTQVAQHSSSIPSSLADETSFNNV</sequence>
<dbReference type="STRING" id="542762.A0A4S4DEB5"/>
<dbReference type="InterPro" id="IPR057075">
    <property type="entry name" value="bHLH_IRO3"/>
</dbReference>
<feature type="compositionally biased region" description="Polar residues" evidence="7">
    <location>
        <begin position="253"/>
        <end position="293"/>
    </location>
</feature>
<dbReference type="InterPro" id="IPR011598">
    <property type="entry name" value="bHLH_dom"/>
</dbReference>
<dbReference type="PROSITE" id="PS50888">
    <property type="entry name" value="BHLH"/>
    <property type="match status" value="1"/>
</dbReference>
<evidence type="ECO:0000256" key="6">
    <source>
        <dbReference type="SAM" id="Coils"/>
    </source>
</evidence>
<evidence type="ECO:0000313" key="10">
    <source>
        <dbReference type="Proteomes" id="UP000306102"/>
    </source>
</evidence>
<dbReference type="GO" id="GO:0046983">
    <property type="term" value="F:protein dimerization activity"/>
    <property type="evidence" value="ECO:0007669"/>
    <property type="project" value="InterPro"/>
</dbReference>
<keyword evidence="6" id="KW-0175">Coiled coil</keyword>
<evidence type="ECO:0000256" key="7">
    <source>
        <dbReference type="SAM" id="MobiDB-lite"/>
    </source>
</evidence>
<protein>
    <recommendedName>
        <fullName evidence="8">BHLH domain-containing protein</fullName>
    </recommendedName>
</protein>
<feature type="coiled-coil region" evidence="6">
    <location>
        <begin position="141"/>
        <end position="168"/>
    </location>
</feature>
<evidence type="ECO:0000256" key="4">
    <source>
        <dbReference type="ARBA" id="ARBA00023163"/>
    </source>
</evidence>
<evidence type="ECO:0000256" key="3">
    <source>
        <dbReference type="ARBA" id="ARBA00023125"/>
    </source>
</evidence>
<dbReference type="PANTHER" id="PTHR47075:SF9">
    <property type="entry name" value="TRANSCRIPTION FACTOR BHLH47"/>
    <property type="match status" value="1"/>
</dbReference>
<accession>A0A4S4DEB5</accession>
<dbReference type="GO" id="GO:0005634">
    <property type="term" value="C:nucleus"/>
    <property type="evidence" value="ECO:0007669"/>
    <property type="project" value="UniProtKB-SubCell"/>
</dbReference>
<keyword evidence="2" id="KW-0805">Transcription regulation</keyword>
<comment type="subcellular location">
    <subcellularLocation>
        <location evidence="1">Nucleus</location>
    </subcellularLocation>
</comment>
<keyword evidence="10" id="KW-1185">Reference proteome</keyword>
<keyword evidence="4" id="KW-0804">Transcription</keyword>
<proteinExistence type="predicted"/>
<feature type="region of interest" description="Disordered" evidence="7">
    <location>
        <begin position="245"/>
        <end position="293"/>
    </location>
</feature>